<protein>
    <submittedName>
        <fullName evidence="1">Uncharacterized protein Nbla10396</fullName>
    </submittedName>
</protein>
<feature type="non-terminal residue" evidence="1">
    <location>
        <position position="1"/>
    </location>
</feature>
<accession>Q3LIC6</accession>
<reference evidence="1" key="1">
    <citation type="submission" date="2001-11" db="EMBL/GenBank/DDBJ databases">
        <title>A large-scale cloning from oligo-capping cDNA libraries of primary neuroblastoma.</title>
        <authorList>
            <person name="Ohira M."/>
            <person name="Morohashi A."/>
            <person name="Nakagawara A."/>
        </authorList>
    </citation>
    <scope>NUCLEOTIDE SEQUENCE</scope>
</reference>
<dbReference type="EMBL" id="AB074182">
    <property type="protein sequence ID" value="BAE45742.1"/>
    <property type="molecule type" value="mRNA"/>
</dbReference>
<proteinExistence type="evidence at transcript level"/>
<organism evidence="1">
    <name type="scientific">Homo sapiens</name>
    <name type="common">Human</name>
    <dbReference type="NCBI Taxonomy" id="9606"/>
    <lineage>
        <taxon>Eukaryota</taxon>
        <taxon>Metazoa</taxon>
        <taxon>Chordata</taxon>
        <taxon>Craniata</taxon>
        <taxon>Vertebrata</taxon>
        <taxon>Euteleostomi</taxon>
        <taxon>Mammalia</taxon>
        <taxon>Eutheria</taxon>
        <taxon>Euarchontoglires</taxon>
        <taxon>Primates</taxon>
        <taxon>Haplorrhini</taxon>
        <taxon>Catarrhini</taxon>
        <taxon>Hominidae</taxon>
        <taxon>Homo</taxon>
    </lineage>
</organism>
<sequence>TKLAMLYARKLVDSNLCDFMQKTNASNYYAQRKNHFKYVVKQLHLSKLICSGFSLVH</sequence>
<dbReference type="ChiTaRS" id="ETNK1">
    <property type="organism name" value="human"/>
</dbReference>
<name>Q3LIC6_HUMAN</name>
<dbReference type="AlphaFoldDB" id="Q3LIC6"/>
<gene>
    <name evidence="1" type="primary">Nbla10396</name>
</gene>
<evidence type="ECO:0000313" key="1">
    <source>
        <dbReference type="EMBL" id="BAE45742.1"/>
    </source>
</evidence>